<dbReference type="PANTHER" id="PTHR39206">
    <property type="entry name" value="SLL8004 PROTEIN"/>
    <property type="match status" value="1"/>
</dbReference>
<dbReference type="OrthoDB" id="9791543at2"/>
<reference evidence="4 5" key="1">
    <citation type="submission" date="2019-03" db="EMBL/GenBank/DDBJ databases">
        <title>Genomic Encyclopedia of Type Strains, Phase IV (KMG-IV): sequencing the most valuable type-strain genomes for metagenomic binning, comparative biology and taxonomic classification.</title>
        <authorList>
            <person name="Goeker M."/>
        </authorList>
    </citation>
    <scope>NUCLEOTIDE SEQUENCE [LARGE SCALE GENOMIC DNA]</scope>
    <source>
        <strain evidence="4 5">DSM 26377</strain>
    </source>
</reference>
<dbReference type="GO" id="GO:0016301">
    <property type="term" value="F:kinase activity"/>
    <property type="evidence" value="ECO:0007669"/>
    <property type="project" value="InterPro"/>
</dbReference>
<organism evidence="4 5">
    <name type="scientific">Panacagrimonas perspica</name>
    <dbReference type="NCBI Taxonomy" id="381431"/>
    <lineage>
        <taxon>Bacteria</taxon>
        <taxon>Pseudomonadati</taxon>
        <taxon>Pseudomonadota</taxon>
        <taxon>Gammaproteobacteria</taxon>
        <taxon>Nevskiales</taxon>
        <taxon>Nevskiaceae</taxon>
        <taxon>Panacagrimonas</taxon>
    </lineage>
</organism>
<dbReference type="GO" id="GO:0005524">
    <property type="term" value="F:ATP binding"/>
    <property type="evidence" value="ECO:0007669"/>
    <property type="project" value="UniProtKB-KW"/>
</dbReference>
<evidence type="ECO:0000256" key="2">
    <source>
        <dbReference type="ARBA" id="ARBA00022840"/>
    </source>
</evidence>
<keyword evidence="5" id="KW-1185">Reference proteome</keyword>
<dbReference type="EMBL" id="SOBT01000009">
    <property type="protein sequence ID" value="TDU28139.1"/>
    <property type="molecule type" value="Genomic_DNA"/>
</dbReference>
<evidence type="ECO:0000313" key="4">
    <source>
        <dbReference type="EMBL" id="TDU28139.1"/>
    </source>
</evidence>
<dbReference type="Pfam" id="PF06414">
    <property type="entry name" value="Zeta_toxin"/>
    <property type="match status" value="1"/>
</dbReference>
<proteinExistence type="predicted"/>
<dbReference type="SUPFAM" id="SSF52540">
    <property type="entry name" value="P-loop containing nucleoside triphosphate hydrolases"/>
    <property type="match status" value="1"/>
</dbReference>
<evidence type="ECO:0000259" key="3">
    <source>
        <dbReference type="Pfam" id="PF06414"/>
    </source>
</evidence>
<protein>
    <submittedName>
        <fullName evidence="4">Putative ABC-type ATPase</fullName>
    </submittedName>
</protein>
<feature type="domain" description="Zeta toxin" evidence="3">
    <location>
        <begin position="2"/>
        <end position="156"/>
    </location>
</feature>
<accession>A0A4S3JYI4</accession>
<dbReference type="InterPro" id="IPR027417">
    <property type="entry name" value="P-loop_NTPase"/>
</dbReference>
<evidence type="ECO:0000313" key="5">
    <source>
        <dbReference type="Proteomes" id="UP000295341"/>
    </source>
</evidence>
<gene>
    <name evidence="4" type="ORF">DFR24_2504</name>
</gene>
<comment type="caution">
    <text evidence="4">The sequence shown here is derived from an EMBL/GenBank/DDBJ whole genome shotgun (WGS) entry which is preliminary data.</text>
</comment>
<evidence type="ECO:0000256" key="1">
    <source>
        <dbReference type="ARBA" id="ARBA00022741"/>
    </source>
</evidence>
<dbReference type="RefSeq" id="WP_133881722.1">
    <property type="nucleotide sequence ID" value="NZ_MWIN01000044.1"/>
</dbReference>
<dbReference type="AlphaFoldDB" id="A0A4S3JYI4"/>
<dbReference type="Proteomes" id="UP000295341">
    <property type="component" value="Unassembled WGS sequence"/>
</dbReference>
<keyword evidence="1" id="KW-0547">Nucleotide-binding</keyword>
<dbReference type="InterPro" id="IPR010488">
    <property type="entry name" value="Zeta_toxin_domain"/>
</dbReference>
<keyword evidence="2" id="KW-0067">ATP-binding</keyword>
<dbReference type="Gene3D" id="3.40.50.300">
    <property type="entry name" value="P-loop containing nucleotide triphosphate hydrolases"/>
    <property type="match status" value="1"/>
</dbReference>
<name>A0A4S3JYI4_9GAMM</name>
<sequence length="195" mass="21983">MPALHLLVGSNGAGKTTFFEQVLGPATHLPFINADLIARRQWPGDEEAHGHDAAALAEKARNAAIVKKRSFIAETVFSHPSKIDLIRRARDAGYLVFLHVMLVPEELTVFRTRLRAEQGGHSVPEQKVRERYRRLWTNVEEAIQLCDEATVYDNSAARQPYRIAARYQNGQLLGEPAFPAWSPLTVVRRKPRARP</sequence>
<dbReference type="PANTHER" id="PTHR39206:SF1">
    <property type="entry name" value="SLL8004 PROTEIN"/>
    <property type="match status" value="1"/>
</dbReference>